<evidence type="ECO:0000313" key="1">
    <source>
        <dbReference type="EMBL" id="DAF52664.1"/>
    </source>
</evidence>
<proteinExistence type="predicted"/>
<dbReference type="EMBL" id="BK032640">
    <property type="protein sequence ID" value="DAF52664.1"/>
    <property type="molecule type" value="Genomic_DNA"/>
</dbReference>
<organism evidence="1">
    <name type="scientific">Siphoviridae sp. ctnR613</name>
    <dbReference type="NCBI Taxonomy" id="2827939"/>
    <lineage>
        <taxon>Viruses</taxon>
        <taxon>Duplodnaviria</taxon>
        <taxon>Heunggongvirae</taxon>
        <taxon>Uroviricota</taxon>
        <taxon>Caudoviricetes</taxon>
    </lineage>
</organism>
<reference evidence="1" key="1">
    <citation type="journal article" date="2021" name="Proc. Natl. Acad. Sci. U.S.A.">
        <title>A Catalog of Tens of Thousands of Viruses from Human Metagenomes Reveals Hidden Associations with Chronic Diseases.</title>
        <authorList>
            <person name="Tisza M.J."/>
            <person name="Buck C.B."/>
        </authorList>
    </citation>
    <scope>NUCLEOTIDE SEQUENCE</scope>
    <source>
        <strain evidence="1">CtnR613</strain>
    </source>
</reference>
<sequence>MKIATYDNLNNYTSKHNSYVDYSRQNETKTKKTTTYIARYEKSENKALQSEIEELKFRNKILTVAFIGVTFMALLV</sequence>
<name>A0A8S5SP10_9CAUD</name>
<accession>A0A8S5SP10</accession>
<protein>
    <submittedName>
        <fullName evidence="1">Uncharacterized protein</fullName>
    </submittedName>
</protein>